<dbReference type="SMART" id="SM00710">
    <property type="entry name" value="PbH1"/>
    <property type="match status" value="5"/>
</dbReference>
<reference evidence="5 6" key="2">
    <citation type="submission" date="2020-03" db="EMBL/GenBank/DDBJ databases">
        <authorList>
            <person name="Ichikawa N."/>
            <person name="Kimura A."/>
            <person name="Kitahashi Y."/>
            <person name="Uohara A."/>
        </authorList>
    </citation>
    <scope>NUCLEOTIDE SEQUENCE [LARGE SCALE GENOMIC DNA]</scope>
    <source>
        <strain evidence="5 6">NBRC 108638</strain>
    </source>
</reference>
<dbReference type="InterPro" id="IPR011050">
    <property type="entry name" value="Pectin_lyase_fold/virulence"/>
</dbReference>
<evidence type="ECO:0000256" key="1">
    <source>
        <dbReference type="ARBA" id="ARBA00023295"/>
    </source>
</evidence>
<dbReference type="RefSeq" id="WP_173075921.1">
    <property type="nucleotide sequence ID" value="NZ_BLPG01000001.1"/>
</dbReference>
<dbReference type="Proteomes" id="UP000482960">
    <property type="component" value="Unassembled WGS sequence"/>
</dbReference>
<evidence type="ECO:0000256" key="2">
    <source>
        <dbReference type="ARBA" id="ARBA00023326"/>
    </source>
</evidence>
<dbReference type="InterPro" id="IPR036116">
    <property type="entry name" value="FN3_sf"/>
</dbReference>
<dbReference type="SMART" id="SM00060">
    <property type="entry name" value="FN3"/>
    <property type="match status" value="1"/>
</dbReference>
<feature type="domain" description="Fibronectin type-III" evidence="4">
    <location>
        <begin position="491"/>
        <end position="579"/>
    </location>
</feature>
<dbReference type="SUPFAM" id="SSF51126">
    <property type="entry name" value="Pectin lyase-like"/>
    <property type="match status" value="1"/>
</dbReference>
<proteinExistence type="predicted"/>
<dbReference type="Pfam" id="PF00041">
    <property type="entry name" value="fn3"/>
    <property type="match status" value="1"/>
</dbReference>
<dbReference type="AlphaFoldDB" id="A0A6V8L161"/>
<dbReference type="Gene3D" id="2.60.40.10">
    <property type="entry name" value="Immunoglobulins"/>
    <property type="match status" value="1"/>
</dbReference>
<dbReference type="InterPro" id="IPR012334">
    <property type="entry name" value="Pectin_lyas_fold"/>
</dbReference>
<dbReference type="InterPro" id="IPR013783">
    <property type="entry name" value="Ig-like_fold"/>
</dbReference>
<dbReference type="InterPro" id="IPR006626">
    <property type="entry name" value="PbH1"/>
</dbReference>
<protein>
    <recommendedName>
        <fullName evidence="7">F5/8 type C domain-containing protein</fullName>
    </recommendedName>
</protein>
<dbReference type="SUPFAM" id="SSF49785">
    <property type="entry name" value="Galactose-binding domain-like"/>
    <property type="match status" value="1"/>
</dbReference>
<keyword evidence="1" id="KW-0378">Hydrolase</keyword>
<dbReference type="PROSITE" id="PS50853">
    <property type="entry name" value="FN3"/>
    <property type="match status" value="1"/>
</dbReference>
<accession>A0A6V8L161</accession>
<sequence>MDGRRATRARTQAPLTGFTKADNGFTAPDSTRAGWRNQSDVEVVTQIAWKLIRCPVASIAGTAVAVQQPCWHNANLHTGIGMEAPTWFENAYELLDEPGEWYLDRTAGYLYYKPLTGQDMATANVVAPRLETLIRGHGTPGDPVRNLRFQGLTFSYATWLAPDTDEGYADVQAGFHIVGAVATNPDFDSTRAAWAKTPAAVSFENDRDLAFDRNVFTRLGAAGLNLGTGSQRGTVIGNRFEDISSAGIQLGGIDEADHHPADPRLITSDNTLANNLVTRIGTEYADAVAIFVGYTTRSAVHHNTLHNLPYSGISIGWGFGLTDPGGNPAYPGNLGVTMYDTATTSLDNAVYANHIYDLMNTLADGGGIYHLGADPGTVIHRNYVHDLGPTGYGPVYLDEGSRFVHVTENAFCRTDVRWLLINGGGARYNAADHNVTTNPDVAVQGSPNNVIADNAVVPSCDALPASVTTGAGLEPAYRDLDPPAPIADRTAPGRAEGVSAVAVLPSVADLSWTTARDNVAVTGYEIFADGRLVSASATTKVRIGGLVPGTTYPLTVRARDAAGNLGAPSATVTVTQPQLDNLARHAKATSSSRYSAEYAPEKAVDGAPGTRWAQGAGLPDPSWLQVDLGAVRQVTAVVTTFEKASGYRYRVEVSADAGDTPTTWTLLDDHTGSLTTGATNYSLATGGVPARHVRLTVTDSSGSGGSVSELQVFGER</sequence>
<reference evidence="5 6" key="1">
    <citation type="submission" date="2020-03" db="EMBL/GenBank/DDBJ databases">
        <title>Whole genome shotgun sequence of Phytohabitans rumicis NBRC 108638.</title>
        <authorList>
            <person name="Komaki H."/>
            <person name="Tamura T."/>
        </authorList>
    </citation>
    <scope>NUCLEOTIDE SEQUENCE [LARGE SCALE GENOMIC DNA]</scope>
    <source>
        <strain evidence="5 6">NBRC 108638</strain>
    </source>
</reference>
<dbReference type="Pfam" id="PF13229">
    <property type="entry name" value="Beta_helix"/>
    <property type="match status" value="1"/>
</dbReference>
<dbReference type="Gene3D" id="2.60.120.260">
    <property type="entry name" value="Galactose-binding domain-like"/>
    <property type="match status" value="1"/>
</dbReference>
<dbReference type="PROSITE" id="PS50022">
    <property type="entry name" value="FA58C_3"/>
    <property type="match status" value="1"/>
</dbReference>
<keyword evidence="1" id="KW-0326">Glycosidase</keyword>
<dbReference type="GO" id="GO:0000272">
    <property type="term" value="P:polysaccharide catabolic process"/>
    <property type="evidence" value="ECO:0007669"/>
    <property type="project" value="UniProtKB-KW"/>
</dbReference>
<keyword evidence="2" id="KW-0624">Polysaccharide degradation</keyword>
<feature type="domain" description="F5/8 type C" evidence="3">
    <location>
        <begin position="567"/>
        <end position="715"/>
    </location>
</feature>
<evidence type="ECO:0000259" key="4">
    <source>
        <dbReference type="PROSITE" id="PS50853"/>
    </source>
</evidence>
<dbReference type="GO" id="GO:0016798">
    <property type="term" value="F:hydrolase activity, acting on glycosyl bonds"/>
    <property type="evidence" value="ECO:0007669"/>
    <property type="project" value="UniProtKB-KW"/>
</dbReference>
<dbReference type="Gene3D" id="2.160.20.10">
    <property type="entry name" value="Single-stranded right-handed beta-helix, Pectin lyase-like"/>
    <property type="match status" value="1"/>
</dbReference>
<gene>
    <name evidence="5" type="ORF">Prum_021830</name>
</gene>
<comment type="caution">
    <text evidence="5">The sequence shown here is derived from an EMBL/GenBank/DDBJ whole genome shotgun (WGS) entry which is preliminary data.</text>
</comment>
<evidence type="ECO:0000313" key="6">
    <source>
        <dbReference type="Proteomes" id="UP000482960"/>
    </source>
</evidence>
<dbReference type="EMBL" id="BLPG01000001">
    <property type="protein sequence ID" value="GFJ88541.1"/>
    <property type="molecule type" value="Genomic_DNA"/>
</dbReference>
<dbReference type="InterPro" id="IPR003961">
    <property type="entry name" value="FN3_dom"/>
</dbReference>
<dbReference type="PANTHER" id="PTHR36453">
    <property type="entry name" value="SECRETED PROTEIN-RELATED"/>
    <property type="match status" value="1"/>
</dbReference>
<dbReference type="CDD" id="cd00063">
    <property type="entry name" value="FN3"/>
    <property type="match status" value="1"/>
</dbReference>
<keyword evidence="6" id="KW-1185">Reference proteome</keyword>
<evidence type="ECO:0008006" key="7">
    <source>
        <dbReference type="Google" id="ProtNLM"/>
    </source>
</evidence>
<dbReference type="SMART" id="SM00231">
    <property type="entry name" value="FA58C"/>
    <property type="match status" value="1"/>
</dbReference>
<evidence type="ECO:0000259" key="3">
    <source>
        <dbReference type="PROSITE" id="PS50022"/>
    </source>
</evidence>
<dbReference type="InterPro" id="IPR008979">
    <property type="entry name" value="Galactose-bd-like_sf"/>
</dbReference>
<organism evidence="5 6">
    <name type="scientific">Phytohabitans rumicis</name>
    <dbReference type="NCBI Taxonomy" id="1076125"/>
    <lineage>
        <taxon>Bacteria</taxon>
        <taxon>Bacillati</taxon>
        <taxon>Actinomycetota</taxon>
        <taxon>Actinomycetes</taxon>
        <taxon>Micromonosporales</taxon>
        <taxon>Micromonosporaceae</taxon>
    </lineage>
</organism>
<dbReference type="InterPro" id="IPR000421">
    <property type="entry name" value="FA58C"/>
</dbReference>
<dbReference type="SUPFAM" id="SSF49265">
    <property type="entry name" value="Fibronectin type III"/>
    <property type="match status" value="1"/>
</dbReference>
<name>A0A6V8L161_9ACTN</name>
<keyword evidence="2" id="KW-0119">Carbohydrate metabolism</keyword>
<dbReference type="PANTHER" id="PTHR36453:SF1">
    <property type="entry name" value="RIGHT HANDED BETA HELIX DOMAIN-CONTAINING PROTEIN"/>
    <property type="match status" value="1"/>
</dbReference>
<dbReference type="Pfam" id="PF00754">
    <property type="entry name" value="F5_F8_type_C"/>
    <property type="match status" value="1"/>
</dbReference>
<dbReference type="InterPro" id="IPR039448">
    <property type="entry name" value="Beta_helix"/>
</dbReference>
<evidence type="ECO:0000313" key="5">
    <source>
        <dbReference type="EMBL" id="GFJ88541.1"/>
    </source>
</evidence>